<dbReference type="EMBL" id="CP029843">
    <property type="protein sequence ID" value="AWV07178.1"/>
    <property type="molecule type" value="Genomic_DNA"/>
</dbReference>
<dbReference type="SUPFAM" id="SSF54534">
    <property type="entry name" value="FKBP-like"/>
    <property type="match status" value="1"/>
</dbReference>
<dbReference type="RefSeq" id="WP_111266270.1">
    <property type="nucleotide sequence ID" value="NZ_CP029843.1"/>
</dbReference>
<evidence type="ECO:0000256" key="5">
    <source>
        <dbReference type="PROSITE-ProRule" id="PRU00277"/>
    </source>
</evidence>
<accession>A0A2U9T9F1</accession>
<feature type="signal peptide" evidence="7">
    <location>
        <begin position="1"/>
        <end position="29"/>
    </location>
</feature>
<evidence type="ECO:0000313" key="10">
    <source>
        <dbReference type="Proteomes" id="UP000249447"/>
    </source>
</evidence>
<dbReference type="InterPro" id="IPR036944">
    <property type="entry name" value="PPIase_FKBP_N_sf"/>
</dbReference>
<dbReference type="PROSITE" id="PS50059">
    <property type="entry name" value="FKBP_PPIASE"/>
    <property type="match status" value="1"/>
</dbReference>
<dbReference type="PANTHER" id="PTHR43811:SF57">
    <property type="entry name" value="FKBP-TYPE PEPTIDYL-PROLYL CIS-TRANS ISOMERASE FKPA-RELATED"/>
    <property type="match status" value="1"/>
</dbReference>
<gene>
    <name evidence="9" type="ORF">C9I47_1477</name>
</gene>
<keyword evidence="3 5" id="KW-0697">Rotamase</keyword>
<dbReference type="EC" id="5.2.1.8" evidence="6"/>
<dbReference type="Gene3D" id="3.10.50.40">
    <property type="match status" value="1"/>
</dbReference>
<organism evidence="9 10">
    <name type="scientific">Marilutibacter maris</name>
    <dbReference type="NCBI Taxonomy" id="1605891"/>
    <lineage>
        <taxon>Bacteria</taxon>
        <taxon>Pseudomonadati</taxon>
        <taxon>Pseudomonadota</taxon>
        <taxon>Gammaproteobacteria</taxon>
        <taxon>Lysobacterales</taxon>
        <taxon>Lysobacteraceae</taxon>
        <taxon>Marilutibacter</taxon>
    </lineage>
</organism>
<evidence type="ECO:0000256" key="3">
    <source>
        <dbReference type="ARBA" id="ARBA00023110"/>
    </source>
</evidence>
<dbReference type="Proteomes" id="UP000249447">
    <property type="component" value="Chromosome"/>
</dbReference>
<dbReference type="Gene3D" id="1.10.287.460">
    <property type="entry name" value="Peptidyl-prolyl cis-trans isomerase, FKBP-type, N-terminal domain"/>
    <property type="match status" value="2"/>
</dbReference>
<proteinExistence type="inferred from homology"/>
<comment type="similarity">
    <text evidence="2 6">Belongs to the FKBP-type PPIase family.</text>
</comment>
<evidence type="ECO:0000256" key="1">
    <source>
        <dbReference type="ARBA" id="ARBA00000971"/>
    </source>
</evidence>
<evidence type="ECO:0000313" key="9">
    <source>
        <dbReference type="EMBL" id="AWV07178.1"/>
    </source>
</evidence>
<dbReference type="GO" id="GO:0003755">
    <property type="term" value="F:peptidyl-prolyl cis-trans isomerase activity"/>
    <property type="evidence" value="ECO:0007669"/>
    <property type="project" value="UniProtKB-UniRule"/>
</dbReference>
<evidence type="ECO:0000256" key="7">
    <source>
        <dbReference type="SAM" id="SignalP"/>
    </source>
</evidence>
<dbReference type="Pfam" id="PF01346">
    <property type="entry name" value="FKBP_N"/>
    <property type="match status" value="2"/>
</dbReference>
<feature type="domain" description="PPIase FKBP-type" evidence="8">
    <location>
        <begin position="224"/>
        <end position="311"/>
    </location>
</feature>
<name>A0A2U9T9F1_9GAMM</name>
<dbReference type="Pfam" id="PF00254">
    <property type="entry name" value="FKBP_C"/>
    <property type="match status" value="1"/>
</dbReference>
<evidence type="ECO:0000259" key="8">
    <source>
        <dbReference type="PROSITE" id="PS50059"/>
    </source>
</evidence>
<dbReference type="GO" id="GO:0006457">
    <property type="term" value="P:protein folding"/>
    <property type="evidence" value="ECO:0007669"/>
    <property type="project" value="InterPro"/>
</dbReference>
<protein>
    <recommendedName>
        <fullName evidence="6">Peptidyl-prolyl cis-trans isomerase</fullName>
        <ecNumber evidence="6">5.2.1.8</ecNumber>
    </recommendedName>
</protein>
<dbReference type="InterPro" id="IPR046357">
    <property type="entry name" value="PPIase_dom_sf"/>
</dbReference>
<sequence length="311" mass="32817">MKALMHGAATLLVSAAAITGVVSPSVAQAQDGTELSSERDKVSYMVGHDVGRSIEPIGPDLDLQAFQRAIENAFAGGEPLLSESEVPAIGQAMMMRSAARAGQAPEGAQIPEVAKDKAGYLVGADIGRSISPIKDEIEVKVLVQAVRAVLNDEPLLLDEAQLGSVRESFSARLKEKAAAKGQANKAEGEKFLAENKAVKGVFTTPSGLQYMVLRQGSGPRPKPTDRVRVNYRGTLLDGTQFDSSYDRGQPAEFALNQVIAGWTEGLGLMPVGSKYKFWIPGDLGYGANGAPGGVIGPNALLVFEVELQTIL</sequence>
<evidence type="ECO:0000256" key="2">
    <source>
        <dbReference type="ARBA" id="ARBA00006577"/>
    </source>
</evidence>
<feature type="chain" id="PRO_5016019919" description="Peptidyl-prolyl cis-trans isomerase" evidence="7">
    <location>
        <begin position="30"/>
        <end position="311"/>
    </location>
</feature>
<dbReference type="KEGG" id="lmb:C9I47_1477"/>
<dbReference type="AlphaFoldDB" id="A0A2U9T9F1"/>
<evidence type="ECO:0000256" key="6">
    <source>
        <dbReference type="RuleBase" id="RU003915"/>
    </source>
</evidence>
<reference evidence="9 10" key="1">
    <citation type="submission" date="2018-05" db="EMBL/GenBank/DDBJ databases">
        <title>The complete genome of Lysobacter maris HZ9B, a marine bacterium antagonistic against terrestrial plant pathogens.</title>
        <authorList>
            <person name="Zhang X.-Q."/>
        </authorList>
    </citation>
    <scope>NUCLEOTIDE SEQUENCE [LARGE SCALE GENOMIC DNA]</scope>
    <source>
        <strain evidence="9 10">HZ9B</strain>
    </source>
</reference>
<keyword evidence="7" id="KW-0732">Signal</keyword>
<comment type="catalytic activity">
    <reaction evidence="1 5 6">
        <text>[protein]-peptidylproline (omega=180) = [protein]-peptidylproline (omega=0)</text>
        <dbReference type="Rhea" id="RHEA:16237"/>
        <dbReference type="Rhea" id="RHEA-COMP:10747"/>
        <dbReference type="Rhea" id="RHEA-COMP:10748"/>
        <dbReference type="ChEBI" id="CHEBI:83833"/>
        <dbReference type="ChEBI" id="CHEBI:83834"/>
        <dbReference type="EC" id="5.2.1.8"/>
    </reaction>
</comment>
<keyword evidence="10" id="KW-1185">Reference proteome</keyword>
<evidence type="ECO:0000256" key="4">
    <source>
        <dbReference type="ARBA" id="ARBA00023235"/>
    </source>
</evidence>
<keyword evidence="4 5" id="KW-0413">Isomerase</keyword>
<dbReference type="InterPro" id="IPR000774">
    <property type="entry name" value="PPIase_FKBP_N"/>
</dbReference>
<dbReference type="InterPro" id="IPR001179">
    <property type="entry name" value="PPIase_FKBP_dom"/>
</dbReference>
<dbReference type="PANTHER" id="PTHR43811">
    <property type="entry name" value="FKBP-TYPE PEPTIDYL-PROLYL CIS-TRANS ISOMERASE FKPA"/>
    <property type="match status" value="1"/>
</dbReference>
<dbReference type="OrthoDB" id="9814548at2"/>